<feature type="transmembrane region" description="Helical" evidence="2">
    <location>
        <begin position="1016"/>
        <end position="1037"/>
    </location>
</feature>
<dbReference type="NCBIfam" id="TIGR01451">
    <property type="entry name" value="B_ant_repeat"/>
    <property type="match status" value="1"/>
</dbReference>
<feature type="region of interest" description="Disordered" evidence="1">
    <location>
        <begin position="765"/>
        <end position="817"/>
    </location>
</feature>
<organism evidence="3 4">
    <name type="scientific">Adlercreutzia muris</name>
    <dbReference type="NCBI Taxonomy" id="1796610"/>
    <lineage>
        <taxon>Bacteria</taxon>
        <taxon>Bacillati</taxon>
        <taxon>Actinomycetota</taxon>
        <taxon>Coriobacteriia</taxon>
        <taxon>Eggerthellales</taxon>
        <taxon>Eggerthellaceae</taxon>
        <taxon>Adlercreutzia</taxon>
    </lineage>
</organism>
<dbReference type="InterPro" id="IPR047589">
    <property type="entry name" value="DUF11_rpt"/>
</dbReference>
<comment type="caution">
    <text evidence="3">The sequence shown here is derived from an EMBL/GenBank/DDBJ whole genome shotgun (WGS) entry which is preliminary data.</text>
</comment>
<feature type="region of interest" description="Disordered" evidence="1">
    <location>
        <begin position="433"/>
        <end position="480"/>
    </location>
</feature>
<keyword evidence="4" id="KW-1185">Reference proteome</keyword>
<evidence type="ECO:0000313" key="3">
    <source>
        <dbReference type="EMBL" id="KAB1640174.1"/>
    </source>
</evidence>
<dbReference type="AlphaFoldDB" id="A0A7C8FRQ8"/>
<dbReference type="Gene3D" id="2.60.40.740">
    <property type="match status" value="2"/>
</dbReference>
<reference evidence="3 4" key="1">
    <citation type="submission" date="2019-09" db="EMBL/GenBank/DDBJ databases">
        <title>Whole genome shotgun sequencing (WGS) of Ellagibacter isourolithinifaciens DSM 104140(T) and Adlercreutzia muris DSM 29508(T).</title>
        <authorList>
            <person name="Stoll D.A."/>
            <person name="Danylec N."/>
            <person name="Huch M."/>
        </authorList>
    </citation>
    <scope>NUCLEOTIDE SEQUENCE [LARGE SCALE GENOMIC DNA]</scope>
    <source>
        <strain evidence="3 4">DSM 29508</strain>
    </source>
</reference>
<gene>
    <name evidence="3" type="ORF">F8D48_10740</name>
</gene>
<name>A0A7C8FRQ8_9ACTN</name>
<accession>A0A7C8FRQ8</accession>
<feature type="compositionally biased region" description="Polar residues" evidence="1">
    <location>
        <begin position="465"/>
        <end position="476"/>
    </location>
</feature>
<keyword evidence="2" id="KW-1133">Transmembrane helix</keyword>
<proteinExistence type="predicted"/>
<feature type="compositionally biased region" description="Low complexity" evidence="1">
    <location>
        <begin position="782"/>
        <end position="793"/>
    </location>
</feature>
<evidence type="ECO:0000313" key="4">
    <source>
        <dbReference type="Proteomes" id="UP000479639"/>
    </source>
</evidence>
<dbReference type="EMBL" id="WAJS01000048">
    <property type="protein sequence ID" value="KAB1640174.1"/>
    <property type="molecule type" value="Genomic_DNA"/>
</dbReference>
<keyword evidence="2" id="KW-0472">Membrane</keyword>
<feature type="region of interest" description="Disordered" evidence="1">
    <location>
        <begin position="599"/>
        <end position="639"/>
    </location>
</feature>
<evidence type="ECO:0000256" key="2">
    <source>
        <dbReference type="SAM" id="Phobius"/>
    </source>
</evidence>
<feature type="compositionally biased region" description="Pro residues" evidence="1">
    <location>
        <begin position="620"/>
        <end position="632"/>
    </location>
</feature>
<dbReference type="RefSeq" id="WP_151431965.1">
    <property type="nucleotide sequence ID" value="NZ_JANJZI010000015.1"/>
</dbReference>
<evidence type="ECO:0000256" key="1">
    <source>
        <dbReference type="SAM" id="MobiDB-lite"/>
    </source>
</evidence>
<protein>
    <submittedName>
        <fullName evidence="3">DUF11 domain-containing protein</fullName>
    </submittedName>
</protein>
<sequence>MLITGGSIRCTDPNRYFQGIGGTAWGNTAYEAEGYDPTDPDDPNKVTMVTIDLGAELKANNQQAGLPDDTALDNLIEEWSLHIAGQEYDYGAPAQFDDGKLYLWLPKEAAKQQIAVELAYRDKNGDLRKVLPLYREPGQDDSLLKRYRDFEVTDASYLVSLTKPYDGLPLPAYDLSAPGCAITTPAPDNKVLDRVTDDSGRTLVRYTYQPFNRKPSGPDDEPTPTGPETSETTKDTEGNEVAVLPADAGAVKLTMISKQYADEESSDEQIRDFAKSYWGHRAFMWGEITPVPSAVTSVKAAWSDGSEVADPQDPAKVLDVEVDVTSGTFADGTPTATTCKAPKGRVQLYVDGKEAGEPVAIVFGDASSRTAATDVAAAADGDVVTPAANARVTTDTDGREHTVVSWSFPAGDLMAPGARHTLTARYLPSKNYLPSANPEEEETPESQVAVKPDPTIAPTPKLSKSVKNLTHPNGPTQPGDRLRYRIEAANTAAGSLWTQAVVTDPLPVCLDLDPGSVRLTNAWEALDAKALAEAAAVTAFDVGRFSIGTAGADGRAVLMVPAGAVSPLSPAVVEFECVVKKGLDLATESADDLALGNIAKATGSRPNPDDPDGEDVGPVDPDPSPEATPPGPATVAPADPAEGDVAIAKSVENLKHPDGDATEVGDRLRYTVELENRGGADTALYDAAISDPLPAGIEPVPGTIRLTGPTPGAEGKPVPDTAYDAASRTLAVAVGDLYGGQKWTLTFECEVTAEAVGADIANIAFAHGTPPSENPGRDPQKPGTEPGEAARPPAADDEPEAASDPVSPPEVLPADPAEGDVSIAKTVANLTHDDGTTHVGDTLRYEIALANSAPGTGWVDAVIRDDVPVGVEPVSGTVVLTLADGTSIEVDDAAYDPATRILAVAVGRLYGGQEARLAFEALVTADAVGADIGNVAVGYGTPPSQRDPDASELVPGAPFSPAEGWDAYEARQDVQRVRTDPVYPEGVTAQGGVIDDGARPDEAATIRRRLAQTGDALLAAALMPAVCALAAGAALLASRRRARRAR</sequence>
<keyword evidence="2" id="KW-0812">Transmembrane</keyword>
<dbReference type="Proteomes" id="UP000479639">
    <property type="component" value="Unassembled WGS sequence"/>
</dbReference>
<feature type="region of interest" description="Disordered" evidence="1">
    <location>
        <begin position="207"/>
        <end position="239"/>
    </location>
</feature>